<feature type="region of interest" description="Disordered" evidence="1">
    <location>
        <begin position="1"/>
        <end position="61"/>
    </location>
</feature>
<feature type="compositionally biased region" description="Polar residues" evidence="1">
    <location>
        <begin position="51"/>
        <end position="61"/>
    </location>
</feature>
<evidence type="ECO:0000313" key="4">
    <source>
        <dbReference type="Proteomes" id="UP001166286"/>
    </source>
</evidence>
<dbReference type="Gene3D" id="6.10.160.20">
    <property type="match status" value="1"/>
</dbReference>
<dbReference type="EMBL" id="JAFEKC020000013">
    <property type="protein sequence ID" value="KAK0511717.1"/>
    <property type="molecule type" value="Genomic_DNA"/>
</dbReference>
<feature type="domain" description="Histone deacetylase complex subunit SAP30 Sin3 binding" evidence="2">
    <location>
        <begin position="125"/>
        <end position="155"/>
    </location>
</feature>
<keyword evidence="4" id="KW-1185">Reference proteome</keyword>
<dbReference type="Proteomes" id="UP001166286">
    <property type="component" value="Unassembled WGS sequence"/>
</dbReference>
<organism evidence="3 4">
    <name type="scientific">Cladonia borealis</name>
    <dbReference type="NCBI Taxonomy" id="184061"/>
    <lineage>
        <taxon>Eukaryota</taxon>
        <taxon>Fungi</taxon>
        <taxon>Dikarya</taxon>
        <taxon>Ascomycota</taxon>
        <taxon>Pezizomycotina</taxon>
        <taxon>Lecanoromycetes</taxon>
        <taxon>OSLEUM clade</taxon>
        <taxon>Lecanoromycetidae</taxon>
        <taxon>Lecanorales</taxon>
        <taxon>Lecanorineae</taxon>
        <taxon>Cladoniaceae</taxon>
        <taxon>Cladonia</taxon>
    </lineage>
</organism>
<feature type="compositionally biased region" description="Basic and acidic residues" evidence="1">
    <location>
        <begin position="8"/>
        <end position="24"/>
    </location>
</feature>
<comment type="caution">
    <text evidence="3">The sequence shown here is derived from an EMBL/GenBank/DDBJ whole genome shotgun (WGS) entry which is preliminary data.</text>
</comment>
<reference evidence="3" key="1">
    <citation type="submission" date="2023-03" db="EMBL/GenBank/DDBJ databases">
        <title>Complete genome of Cladonia borealis.</title>
        <authorList>
            <person name="Park H."/>
        </authorList>
    </citation>
    <scope>NUCLEOTIDE SEQUENCE</scope>
    <source>
        <strain evidence="3">ANT050790</strain>
    </source>
</reference>
<gene>
    <name evidence="3" type="ORF">JMJ35_006290</name>
</gene>
<sequence>MPPPRIRNTFDDSRSEASSTREKQPGYGSAGSTKRRNGPSLGGSMLKDVTNAPQFPNGQVGTQDATAHINWSTIDASVLHAYRHAHRLDCPPAFMSPYNQRMLTRPGIGQLSPTMARHRDRRRVGKDQLALAVRKDFNAASISEVEVITNFLYTVHNQDKNFRMRFEPTQSR</sequence>
<name>A0AA39QYR3_9LECA</name>
<dbReference type="InterPro" id="IPR038291">
    <property type="entry name" value="SAP30_C_sf"/>
</dbReference>
<protein>
    <recommendedName>
        <fullName evidence="2">Histone deacetylase complex subunit SAP30 Sin3 binding domain-containing protein</fullName>
    </recommendedName>
</protein>
<dbReference type="AlphaFoldDB" id="A0AA39QYR3"/>
<accession>A0AA39QYR3</accession>
<evidence type="ECO:0000256" key="1">
    <source>
        <dbReference type="SAM" id="MobiDB-lite"/>
    </source>
</evidence>
<evidence type="ECO:0000259" key="2">
    <source>
        <dbReference type="Pfam" id="PF13867"/>
    </source>
</evidence>
<evidence type="ECO:0000313" key="3">
    <source>
        <dbReference type="EMBL" id="KAK0511717.1"/>
    </source>
</evidence>
<dbReference type="InterPro" id="IPR025718">
    <property type="entry name" value="SAP30_Sin3-bd"/>
</dbReference>
<proteinExistence type="predicted"/>
<dbReference type="Pfam" id="PF13867">
    <property type="entry name" value="SAP30_Sin3_bdg"/>
    <property type="match status" value="1"/>
</dbReference>